<evidence type="ECO:0000256" key="2">
    <source>
        <dbReference type="SAM" id="SignalP"/>
    </source>
</evidence>
<dbReference type="EMBL" id="VZZJ01000012">
    <property type="protein sequence ID" value="KAB1072619.1"/>
    <property type="molecule type" value="Genomic_DNA"/>
</dbReference>
<evidence type="ECO:0000313" key="3">
    <source>
        <dbReference type="EMBL" id="KAB1072619.1"/>
    </source>
</evidence>
<gene>
    <name evidence="3" type="ORF">F6X51_15130</name>
</gene>
<feature type="chain" id="PRO_5026984989" evidence="2">
    <location>
        <begin position="21"/>
        <end position="112"/>
    </location>
</feature>
<name>A0A6N6MSP8_9HYPH</name>
<keyword evidence="2" id="KW-0732">Signal</keyword>
<accession>A0A6N6MSP8</accession>
<dbReference type="AlphaFoldDB" id="A0A6N6MSP8"/>
<evidence type="ECO:0000313" key="4">
    <source>
        <dbReference type="Proteomes" id="UP000441523"/>
    </source>
</evidence>
<protein>
    <submittedName>
        <fullName evidence="3">Uncharacterized protein</fullName>
    </submittedName>
</protein>
<feature type="region of interest" description="Disordered" evidence="1">
    <location>
        <begin position="21"/>
        <end position="44"/>
    </location>
</feature>
<reference evidence="3 4" key="1">
    <citation type="submission" date="2019-09" db="EMBL/GenBank/DDBJ databases">
        <title>YIM 132548 draft genome.</title>
        <authorList>
            <person name="Jiang L."/>
        </authorList>
    </citation>
    <scope>NUCLEOTIDE SEQUENCE [LARGE SCALE GENOMIC DNA]</scope>
    <source>
        <strain evidence="3 4">YIM 132548</strain>
    </source>
</reference>
<keyword evidence="4" id="KW-1185">Reference proteome</keyword>
<dbReference type="RefSeq" id="WP_150964509.1">
    <property type="nucleotide sequence ID" value="NZ_VZZJ01000012.1"/>
</dbReference>
<dbReference type="Proteomes" id="UP000441523">
    <property type="component" value="Unassembled WGS sequence"/>
</dbReference>
<proteinExistence type="predicted"/>
<feature type="signal peptide" evidence="2">
    <location>
        <begin position="1"/>
        <end position="20"/>
    </location>
</feature>
<sequence>MRMVMMVSAVIFVATAPVMAQGKPQPRPAISPNSGATSDEKAAETRRLIDLGRARQREVEERNTRIWKRWDYAVCIGCGPMPRRVRIVYTTPARVLAGFIAADDDERVGRHL</sequence>
<evidence type="ECO:0000256" key="1">
    <source>
        <dbReference type="SAM" id="MobiDB-lite"/>
    </source>
</evidence>
<organism evidence="3 4">
    <name type="scientific">Methylobacterium planeticum</name>
    <dbReference type="NCBI Taxonomy" id="2615211"/>
    <lineage>
        <taxon>Bacteria</taxon>
        <taxon>Pseudomonadati</taxon>
        <taxon>Pseudomonadota</taxon>
        <taxon>Alphaproteobacteria</taxon>
        <taxon>Hyphomicrobiales</taxon>
        <taxon>Methylobacteriaceae</taxon>
        <taxon>Methylobacterium</taxon>
    </lineage>
</organism>
<comment type="caution">
    <text evidence="3">The sequence shown here is derived from an EMBL/GenBank/DDBJ whole genome shotgun (WGS) entry which is preliminary data.</text>
</comment>